<name>A0A916XBG9_9SPHI</name>
<dbReference type="AlphaFoldDB" id="A0A916XBG9"/>
<keyword evidence="1" id="KW-0812">Transmembrane</keyword>
<keyword evidence="1" id="KW-0472">Membrane</keyword>
<gene>
    <name evidence="2" type="ORF">GCM10011387_11400</name>
</gene>
<dbReference type="EMBL" id="BMIL01000003">
    <property type="protein sequence ID" value="GGC59462.1"/>
    <property type="molecule type" value="Genomic_DNA"/>
</dbReference>
<dbReference type="Proteomes" id="UP000651668">
    <property type="component" value="Unassembled WGS sequence"/>
</dbReference>
<evidence type="ECO:0000313" key="2">
    <source>
        <dbReference type="EMBL" id="GGC59462.1"/>
    </source>
</evidence>
<evidence type="ECO:0000256" key="1">
    <source>
        <dbReference type="SAM" id="Phobius"/>
    </source>
</evidence>
<reference evidence="2" key="1">
    <citation type="journal article" date="2014" name="Int. J. Syst. Evol. Microbiol.">
        <title>Complete genome sequence of Corynebacterium casei LMG S-19264T (=DSM 44701T), isolated from a smear-ripened cheese.</title>
        <authorList>
            <consortium name="US DOE Joint Genome Institute (JGI-PGF)"/>
            <person name="Walter F."/>
            <person name="Albersmeier A."/>
            <person name="Kalinowski J."/>
            <person name="Ruckert C."/>
        </authorList>
    </citation>
    <scope>NUCLEOTIDE SEQUENCE</scope>
    <source>
        <strain evidence="2">CGMCC 1.15343</strain>
    </source>
</reference>
<feature type="transmembrane region" description="Helical" evidence="1">
    <location>
        <begin position="21"/>
        <end position="41"/>
    </location>
</feature>
<keyword evidence="3" id="KW-1185">Reference proteome</keyword>
<reference evidence="2" key="2">
    <citation type="submission" date="2020-09" db="EMBL/GenBank/DDBJ databases">
        <authorList>
            <person name="Sun Q."/>
            <person name="Zhou Y."/>
        </authorList>
    </citation>
    <scope>NUCLEOTIDE SEQUENCE</scope>
    <source>
        <strain evidence="2">CGMCC 1.15343</strain>
    </source>
</reference>
<dbReference type="RefSeq" id="WP_188625889.1">
    <property type="nucleotide sequence ID" value="NZ_BMIL01000003.1"/>
</dbReference>
<organism evidence="2 3">
    <name type="scientific">Pedobacter quisquiliarum</name>
    <dbReference type="NCBI Taxonomy" id="1834438"/>
    <lineage>
        <taxon>Bacteria</taxon>
        <taxon>Pseudomonadati</taxon>
        <taxon>Bacteroidota</taxon>
        <taxon>Sphingobacteriia</taxon>
        <taxon>Sphingobacteriales</taxon>
        <taxon>Sphingobacteriaceae</taxon>
        <taxon>Pedobacter</taxon>
    </lineage>
</organism>
<protein>
    <submittedName>
        <fullName evidence="2">Uncharacterized protein</fullName>
    </submittedName>
</protein>
<comment type="caution">
    <text evidence="2">The sequence shown here is derived from an EMBL/GenBank/DDBJ whole genome shotgun (WGS) entry which is preliminary data.</text>
</comment>
<sequence>MSKGRNKKAAVSNPSPSSKQYMRRKIIMVAIIVILGLILYIDSKTNFIENMVGNKTFEIRIKK</sequence>
<evidence type="ECO:0000313" key="3">
    <source>
        <dbReference type="Proteomes" id="UP000651668"/>
    </source>
</evidence>
<accession>A0A916XBG9</accession>
<proteinExistence type="predicted"/>
<keyword evidence="1" id="KW-1133">Transmembrane helix</keyword>